<keyword evidence="2 4" id="KW-0689">Ribosomal protein</keyword>
<organism evidence="7 8">
    <name type="scientific">Oceanibacterium hippocampi</name>
    <dbReference type="NCBI Taxonomy" id="745714"/>
    <lineage>
        <taxon>Bacteria</taxon>
        <taxon>Pseudomonadati</taxon>
        <taxon>Pseudomonadota</taxon>
        <taxon>Alphaproteobacteria</taxon>
        <taxon>Sneathiellales</taxon>
        <taxon>Sneathiellaceae</taxon>
        <taxon>Oceanibacterium</taxon>
    </lineage>
</organism>
<dbReference type="PANTHER" id="PTHR21349:SF0">
    <property type="entry name" value="LARGE RIBOSOMAL SUBUNIT PROTEIN BL21M"/>
    <property type="match status" value="1"/>
</dbReference>
<protein>
    <recommendedName>
        <fullName evidence="4">Large ribosomal subunit protein bL21</fullName>
    </recommendedName>
</protein>
<keyword evidence="4 5" id="KW-0694">RNA-binding</keyword>
<dbReference type="RefSeq" id="WP_085881576.1">
    <property type="nucleotide sequence ID" value="NZ_FWFR01000001.1"/>
</dbReference>
<dbReference type="FunCoup" id="A0A1Y5RB26">
    <property type="interactions" value="657"/>
</dbReference>
<dbReference type="HAMAP" id="MF_01363">
    <property type="entry name" value="Ribosomal_bL21"/>
    <property type="match status" value="1"/>
</dbReference>
<dbReference type="AlphaFoldDB" id="A0A1Y5RB26"/>
<dbReference type="InParanoid" id="A0A1Y5RB26"/>
<dbReference type="OrthoDB" id="9813334at2"/>
<evidence type="ECO:0000256" key="6">
    <source>
        <dbReference type="SAM" id="MobiDB-lite"/>
    </source>
</evidence>
<name>A0A1Y5RB26_9PROT</name>
<evidence type="ECO:0000313" key="8">
    <source>
        <dbReference type="Proteomes" id="UP000193200"/>
    </source>
</evidence>
<evidence type="ECO:0000256" key="2">
    <source>
        <dbReference type="ARBA" id="ARBA00022980"/>
    </source>
</evidence>
<evidence type="ECO:0000256" key="1">
    <source>
        <dbReference type="ARBA" id="ARBA00008563"/>
    </source>
</evidence>
<keyword evidence="8" id="KW-1185">Reference proteome</keyword>
<dbReference type="EMBL" id="FWFR01000001">
    <property type="protein sequence ID" value="SLN13269.1"/>
    <property type="molecule type" value="Genomic_DNA"/>
</dbReference>
<dbReference type="Proteomes" id="UP000193200">
    <property type="component" value="Unassembled WGS sequence"/>
</dbReference>
<feature type="region of interest" description="Disordered" evidence="6">
    <location>
        <begin position="108"/>
        <end position="137"/>
    </location>
</feature>
<dbReference type="InterPro" id="IPR028909">
    <property type="entry name" value="bL21-like"/>
</dbReference>
<keyword evidence="3 4" id="KW-0687">Ribonucleoprotein</keyword>
<accession>A0A1Y5RB26</accession>
<keyword evidence="4 5" id="KW-0699">rRNA-binding</keyword>
<comment type="function">
    <text evidence="4 5">This protein binds to 23S rRNA in the presence of protein L20.</text>
</comment>
<proteinExistence type="inferred from homology"/>
<dbReference type="SUPFAM" id="SSF141091">
    <property type="entry name" value="L21p-like"/>
    <property type="match status" value="1"/>
</dbReference>
<comment type="subunit">
    <text evidence="4">Part of the 50S ribosomal subunit. Contacts protein L20.</text>
</comment>
<gene>
    <name evidence="4 7" type="primary">rplU</name>
    <name evidence="7" type="ORF">OCH7691_00213</name>
</gene>
<evidence type="ECO:0000256" key="3">
    <source>
        <dbReference type="ARBA" id="ARBA00023274"/>
    </source>
</evidence>
<dbReference type="GO" id="GO:0019843">
    <property type="term" value="F:rRNA binding"/>
    <property type="evidence" value="ECO:0007669"/>
    <property type="project" value="UniProtKB-UniRule"/>
</dbReference>
<dbReference type="InterPro" id="IPR001787">
    <property type="entry name" value="Ribosomal_bL21"/>
</dbReference>
<dbReference type="GO" id="GO:0005840">
    <property type="term" value="C:ribosome"/>
    <property type="evidence" value="ECO:0007669"/>
    <property type="project" value="UniProtKB-KW"/>
</dbReference>
<dbReference type="GO" id="GO:0006412">
    <property type="term" value="P:translation"/>
    <property type="evidence" value="ECO:0007669"/>
    <property type="project" value="UniProtKB-UniRule"/>
</dbReference>
<dbReference type="PANTHER" id="PTHR21349">
    <property type="entry name" value="50S RIBOSOMAL PROTEIN L21"/>
    <property type="match status" value="1"/>
</dbReference>
<dbReference type="GO" id="GO:0005737">
    <property type="term" value="C:cytoplasm"/>
    <property type="evidence" value="ECO:0007669"/>
    <property type="project" value="UniProtKB-ARBA"/>
</dbReference>
<dbReference type="GO" id="GO:1990904">
    <property type="term" value="C:ribonucleoprotein complex"/>
    <property type="evidence" value="ECO:0007669"/>
    <property type="project" value="UniProtKB-KW"/>
</dbReference>
<evidence type="ECO:0000313" key="7">
    <source>
        <dbReference type="EMBL" id="SLN13269.1"/>
    </source>
</evidence>
<reference evidence="7 8" key="1">
    <citation type="submission" date="2017-03" db="EMBL/GenBank/DDBJ databases">
        <authorList>
            <person name="Afonso C.L."/>
            <person name="Miller P.J."/>
            <person name="Scott M.A."/>
            <person name="Spackman E."/>
            <person name="Goraichik I."/>
            <person name="Dimitrov K.M."/>
            <person name="Suarez D.L."/>
            <person name="Swayne D.E."/>
        </authorList>
    </citation>
    <scope>NUCLEOTIDE SEQUENCE [LARGE SCALE GENOMIC DNA]</scope>
    <source>
        <strain evidence="7 8">CECT 7691</strain>
    </source>
</reference>
<dbReference type="GO" id="GO:0003735">
    <property type="term" value="F:structural constituent of ribosome"/>
    <property type="evidence" value="ECO:0007669"/>
    <property type="project" value="InterPro"/>
</dbReference>
<feature type="compositionally biased region" description="Low complexity" evidence="6">
    <location>
        <begin position="121"/>
        <end position="137"/>
    </location>
</feature>
<dbReference type="InterPro" id="IPR036164">
    <property type="entry name" value="bL21-like_sf"/>
</dbReference>
<evidence type="ECO:0000256" key="5">
    <source>
        <dbReference type="RuleBase" id="RU000562"/>
    </source>
</evidence>
<dbReference type="NCBIfam" id="TIGR00061">
    <property type="entry name" value="L21"/>
    <property type="match status" value="1"/>
</dbReference>
<comment type="similarity">
    <text evidence="1 4 5">Belongs to the bacterial ribosomal protein bL21 family.</text>
</comment>
<dbReference type="Pfam" id="PF00829">
    <property type="entry name" value="Ribosomal_L21p"/>
    <property type="match status" value="1"/>
</dbReference>
<evidence type="ECO:0000256" key="4">
    <source>
        <dbReference type="HAMAP-Rule" id="MF_01363"/>
    </source>
</evidence>
<sequence>MYAVIRTGGKQYRVAENDVIRVERLTGDAGEEVSLGDVLAIGGDDGALTIGSPTVGGASVSATVLEQARADKITVFKKKRRQNYRRKKGHRQDLTVLRITGISAAGQKAAKKAAKPKAEAKAAPAAEPAAESKASEE</sequence>